<sequence>MRLITLTVLAYYASFVTPLAPGCSIQSDDCNAKPPDTPTCFLWCTGDRSLHEGRCARNNAKMGPGRHCV</sequence>
<dbReference type="AlphaFoldDB" id="A0A5M9LPW1"/>
<dbReference type="GeneID" id="90954123"/>
<dbReference type="EMBL" id="NQIK02000001">
    <property type="protein sequence ID" value="KAF7577520.1"/>
    <property type="molecule type" value="Genomic_DNA"/>
</dbReference>
<gene>
    <name evidence="1" type="ORF">PtrM4_017600</name>
</gene>
<evidence type="ECO:0000313" key="2">
    <source>
        <dbReference type="Proteomes" id="UP000245464"/>
    </source>
</evidence>
<name>A0A5M9LPW1_9PLEO</name>
<dbReference type="Proteomes" id="UP000245464">
    <property type="component" value="Chromosome 1"/>
</dbReference>
<dbReference type="RefSeq" id="XP_065965489.1">
    <property type="nucleotide sequence ID" value="XM_066103287.1"/>
</dbReference>
<accession>A0A5M9LPW1</accession>
<reference evidence="1 2" key="1">
    <citation type="journal article" date="2018" name="BMC Genomics">
        <title>Comparative genomics of the wheat fungal pathogen Pyrenophora tritici-repentis reveals chromosomal variations and genome plasticity.</title>
        <authorList>
            <person name="Moolhuijzen P."/>
            <person name="See P.T."/>
            <person name="Hane J.K."/>
            <person name="Shi G."/>
            <person name="Liu Z."/>
            <person name="Oliver R.P."/>
            <person name="Moffat C.S."/>
        </authorList>
    </citation>
    <scope>NUCLEOTIDE SEQUENCE [LARGE SCALE GENOMIC DNA]</scope>
    <source>
        <strain evidence="1">M4</strain>
    </source>
</reference>
<evidence type="ECO:0000313" key="1">
    <source>
        <dbReference type="EMBL" id="KAF7577520.1"/>
    </source>
</evidence>
<dbReference type="KEGG" id="ptrr:90954123"/>
<protein>
    <submittedName>
        <fullName evidence="1">Uncharacterized protein</fullName>
    </submittedName>
</protein>
<organism evidence="1 2">
    <name type="scientific">Pyrenophora tritici-repentis</name>
    <dbReference type="NCBI Taxonomy" id="45151"/>
    <lineage>
        <taxon>Eukaryota</taxon>
        <taxon>Fungi</taxon>
        <taxon>Dikarya</taxon>
        <taxon>Ascomycota</taxon>
        <taxon>Pezizomycotina</taxon>
        <taxon>Dothideomycetes</taxon>
        <taxon>Pleosporomycetidae</taxon>
        <taxon>Pleosporales</taxon>
        <taxon>Pleosporineae</taxon>
        <taxon>Pleosporaceae</taxon>
        <taxon>Pyrenophora</taxon>
    </lineage>
</organism>
<proteinExistence type="predicted"/>
<comment type="caution">
    <text evidence="1">The sequence shown here is derived from an EMBL/GenBank/DDBJ whole genome shotgun (WGS) entry which is preliminary data.</text>
</comment>